<evidence type="ECO:0000256" key="1">
    <source>
        <dbReference type="ARBA" id="ARBA00004651"/>
    </source>
</evidence>
<feature type="transmembrane region" description="Helical" evidence="6">
    <location>
        <begin position="362"/>
        <end position="382"/>
    </location>
</feature>
<evidence type="ECO:0000256" key="6">
    <source>
        <dbReference type="SAM" id="Phobius"/>
    </source>
</evidence>
<keyword evidence="8" id="KW-1185">Reference proteome</keyword>
<accession>A0ABU3L788</accession>
<dbReference type="PANTHER" id="PTHR30250:SF11">
    <property type="entry name" value="O-ANTIGEN TRANSPORTER-RELATED"/>
    <property type="match status" value="1"/>
</dbReference>
<proteinExistence type="predicted"/>
<keyword evidence="3 6" id="KW-0812">Transmembrane</keyword>
<keyword evidence="5 6" id="KW-0472">Membrane</keyword>
<feature type="transmembrane region" description="Helical" evidence="6">
    <location>
        <begin position="158"/>
        <end position="174"/>
    </location>
</feature>
<dbReference type="PANTHER" id="PTHR30250">
    <property type="entry name" value="PST FAMILY PREDICTED COLANIC ACID TRANSPORTER"/>
    <property type="match status" value="1"/>
</dbReference>
<dbReference type="RefSeq" id="WP_314014533.1">
    <property type="nucleotide sequence ID" value="NZ_JAVTTP010000001.1"/>
</dbReference>
<feature type="transmembrane region" description="Helical" evidence="6">
    <location>
        <begin position="235"/>
        <end position="258"/>
    </location>
</feature>
<evidence type="ECO:0000256" key="5">
    <source>
        <dbReference type="ARBA" id="ARBA00023136"/>
    </source>
</evidence>
<reference evidence="7 8" key="1">
    <citation type="submission" date="2023-09" db="EMBL/GenBank/DDBJ databases">
        <title>Novel taxa isolated from Blanes Bay.</title>
        <authorList>
            <person name="Rey-Velasco X."/>
            <person name="Lucena T."/>
        </authorList>
    </citation>
    <scope>NUCLEOTIDE SEQUENCE [LARGE SCALE GENOMIC DNA]</scope>
    <source>
        <strain evidence="7 8">S334</strain>
    </source>
</reference>
<protein>
    <submittedName>
        <fullName evidence="7">Flippase</fullName>
    </submittedName>
</protein>
<evidence type="ECO:0000313" key="7">
    <source>
        <dbReference type="EMBL" id="MDT7828927.1"/>
    </source>
</evidence>
<dbReference type="EMBL" id="JAVTTP010000001">
    <property type="protein sequence ID" value="MDT7828927.1"/>
    <property type="molecule type" value="Genomic_DNA"/>
</dbReference>
<evidence type="ECO:0000256" key="2">
    <source>
        <dbReference type="ARBA" id="ARBA00022475"/>
    </source>
</evidence>
<comment type="subcellular location">
    <subcellularLocation>
        <location evidence="1">Cell membrane</location>
        <topology evidence="1">Multi-pass membrane protein</topology>
    </subcellularLocation>
</comment>
<feature type="transmembrane region" description="Helical" evidence="6">
    <location>
        <begin position="54"/>
        <end position="75"/>
    </location>
</feature>
<evidence type="ECO:0000256" key="3">
    <source>
        <dbReference type="ARBA" id="ARBA00022692"/>
    </source>
</evidence>
<dbReference type="Proteomes" id="UP001250656">
    <property type="component" value="Unassembled WGS sequence"/>
</dbReference>
<feature type="transmembrane region" description="Helical" evidence="6">
    <location>
        <begin position="125"/>
        <end position="146"/>
    </location>
</feature>
<feature type="transmembrane region" description="Helical" evidence="6">
    <location>
        <begin position="295"/>
        <end position="313"/>
    </location>
</feature>
<dbReference type="Pfam" id="PF01943">
    <property type="entry name" value="Polysacc_synt"/>
    <property type="match status" value="1"/>
</dbReference>
<feature type="transmembrane region" description="Helical" evidence="6">
    <location>
        <begin position="333"/>
        <end position="355"/>
    </location>
</feature>
<comment type="caution">
    <text evidence="7">The sequence shown here is derived from an EMBL/GenBank/DDBJ whole genome shotgun (WGS) entry which is preliminary data.</text>
</comment>
<sequence length="432" mass="48683">MSQLKNTYRKFSKNQLFNNFISLFSLQGVNLVLPFLTLPYLGRVLGAENYGVVLMVYAVMQYLFVLCDYGFNLSATRDVSIYREDKAKIDRIFSNIYYIKSVLVLLAFIVLAVCVYTVAELKAHKLAYFLGFGIVVGQVLNPIWFFQGMENMKYMTRVNVIAKGLFTALIFIVIRSEGDYYKVPLLYSIGFIVGGIFSLYFAFRYFNVKLVPPDLKEIRRLLGSSTQYFLSRSAAALYTSSNTFVAGLALGNYFAGIFGAAEKIFMAMTVIYAPLGDALYPYMAKKRNLRLFKKILFGVISVNTLVALVVYLFSDWITLLVFGPDFTESAQLLRIFCVLALIFVPAVMIGYPFLGALGKEKYANYSVVFASVLHVILLIVLYEHLTVYRIVYLLLFTQAIVFIIRLVGAKKLSGALKSGNLTSSDVPEDPEK</sequence>
<dbReference type="CDD" id="cd13128">
    <property type="entry name" value="MATE_Wzx_like"/>
    <property type="match status" value="1"/>
</dbReference>
<keyword evidence="2" id="KW-1003">Cell membrane</keyword>
<gene>
    <name evidence="7" type="ORF">RQM65_09665</name>
</gene>
<keyword evidence="4 6" id="KW-1133">Transmembrane helix</keyword>
<name>A0ABU3L788_9FLAO</name>
<evidence type="ECO:0000313" key="8">
    <source>
        <dbReference type="Proteomes" id="UP001250656"/>
    </source>
</evidence>
<feature type="transmembrane region" description="Helical" evidence="6">
    <location>
        <begin position="20"/>
        <end position="42"/>
    </location>
</feature>
<dbReference type="InterPro" id="IPR050833">
    <property type="entry name" value="Poly_Biosynth_Transport"/>
</dbReference>
<feature type="transmembrane region" description="Helical" evidence="6">
    <location>
        <begin position="388"/>
        <end position="408"/>
    </location>
</feature>
<feature type="transmembrane region" description="Helical" evidence="6">
    <location>
        <begin position="96"/>
        <end position="119"/>
    </location>
</feature>
<feature type="transmembrane region" description="Helical" evidence="6">
    <location>
        <begin position="186"/>
        <end position="206"/>
    </location>
</feature>
<feature type="transmembrane region" description="Helical" evidence="6">
    <location>
        <begin position="264"/>
        <end position="283"/>
    </location>
</feature>
<evidence type="ECO:0000256" key="4">
    <source>
        <dbReference type="ARBA" id="ARBA00022989"/>
    </source>
</evidence>
<organism evidence="7 8">
    <name type="scientific">Pricia mediterranea</name>
    <dbReference type="NCBI Taxonomy" id="3076079"/>
    <lineage>
        <taxon>Bacteria</taxon>
        <taxon>Pseudomonadati</taxon>
        <taxon>Bacteroidota</taxon>
        <taxon>Flavobacteriia</taxon>
        <taxon>Flavobacteriales</taxon>
        <taxon>Flavobacteriaceae</taxon>
        <taxon>Pricia</taxon>
    </lineage>
</organism>
<dbReference type="InterPro" id="IPR002797">
    <property type="entry name" value="Polysacc_synth"/>
</dbReference>